<reference evidence="2 3" key="1">
    <citation type="submission" date="2020-08" db="EMBL/GenBank/DDBJ databases">
        <title>Functional genomics of gut bacteria from endangered species of beetles.</title>
        <authorList>
            <person name="Carlos-Shanley C."/>
        </authorList>
    </citation>
    <scope>NUCLEOTIDE SEQUENCE [LARGE SCALE GENOMIC DNA]</scope>
    <source>
        <strain evidence="2 3">S00124</strain>
    </source>
</reference>
<dbReference type="RefSeq" id="WP_184711132.1">
    <property type="nucleotide sequence ID" value="NZ_JACHKZ010000033.1"/>
</dbReference>
<dbReference type="Proteomes" id="UP000562492">
    <property type="component" value="Unassembled WGS sequence"/>
</dbReference>
<accession>A0ABR6RKN8</accession>
<evidence type="ECO:0000313" key="3">
    <source>
        <dbReference type="Proteomes" id="UP000562492"/>
    </source>
</evidence>
<organism evidence="2 3">
    <name type="scientific">Comamonas odontotermitis</name>
    <dbReference type="NCBI Taxonomy" id="379895"/>
    <lineage>
        <taxon>Bacteria</taxon>
        <taxon>Pseudomonadati</taxon>
        <taxon>Pseudomonadota</taxon>
        <taxon>Betaproteobacteria</taxon>
        <taxon>Burkholderiales</taxon>
        <taxon>Comamonadaceae</taxon>
        <taxon>Comamonas</taxon>
    </lineage>
</organism>
<protein>
    <recommendedName>
        <fullName evidence="4">XRE family transcriptional regulator</fullName>
    </recommendedName>
</protein>
<evidence type="ECO:0000256" key="1">
    <source>
        <dbReference type="SAM" id="Coils"/>
    </source>
</evidence>
<evidence type="ECO:0008006" key="4">
    <source>
        <dbReference type="Google" id="ProtNLM"/>
    </source>
</evidence>
<keyword evidence="3" id="KW-1185">Reference proteome</keyword>
<gene>
    <name evidence="2" type="ORF">HNP33_003693</name>
</gene>
<evidence type="ECO:0000313" key="2">
    <source>
        <dbReference type="EMBL" id="MBB6579579.1"/>
    </source>
</evidence>
<comment type="caution">
    <text evidence="2">The sequence shown here is derived from an EMBL/GenBank/DDBJ whole genome shotgun (WGS) entry which is preliminary data.</text>
</comment>
<name>A0ABR6RKN8_9BURK</name>
<dbReference type="EMBL" id="JACHKZ010000033">
    <property type="protein sequence ID" value="MBB6579579.1"/>
    <property type="molecule type" value="Genomic_DNA"/>
</dbReference>
<keyword evidence="1" id="KW-0175">Coiled coil</keyword>
<proteinExistence type="predicted"/>
<sequence>MFYNTETGDFGLTEGDVRSYFAQSEFLIVWPEPFAPHEPFVAVIAAERPAHNPATHKTVEIEPKDTPDGWLQQWKVVKLSKAELDQIEAERLAAEQAAKDAARITVTKRQACLALFDLRGIKKDQIAAALAQIPDPDQRYRAEVDWEDARDFESDSPTMLMLAAALGLSEADLALLFDYAQAL</sequence>
<feature type="coiled-coil region" evidence="1">
    <location>
        <begin position="77"/>
        <end position="104"/>
    </location>
</feature>